<keyword evidence="3" id="KW-1185">Reference proteome</keyword>
<accession>A0A1H5YM75</accession>
<dbReference type="Proteomes" id="UP000236728">
    <property type="component" value="Unassembled WGS sequence"/>
</dbReference>
<gene>
    <name evidence="2" type="ORF">SAMN05421819_2389</name>
</gene>
<evidence type="ECO:0008006" key="4">
    <source>
        <dbReference type="Google" id="ProtNLM"/>
    </source>
</evidence>
<evidence type="ECO:0000313" key="3">
    <source>
        <dbReference type="Proteomes" id="UP000236728"/>
    </source>
</evidence>
<organism evidence="2 3">
    <name type="scientific">Bryocella elongata</name>
    <dbReference type="NCBI Taxonomy" id="863522"/>
    <lineage>
        <taxon>Bacteria</taxon>
        <taxon>Pseudomonadati</taxon>
        <taxon>Acidobacteriota</taxon>
        <taxon>Terriglobia</taxon>
        <taxon>Terriglobales</taxon>
        <taxon>Acidobacteriaceae</taxon>
        <taxon>Bryocella</taxon>
    </lineage>
</organism>
<reference evidence="2 3" key="1">
    <citation type="submission" date="2016-10" db="EMBL/GenBank/DDBJ databases">
        <authorList>
            <person name="de Groot N.N."/>
        </authorList>
    </citation>
    <scope>NUCLEOTIDE SEQUENCE [LARGE SCALE GENOMIC DNA]</scope>
    <source>
        <strain evidence="2 3">DSM 22489</strain>
    </source>
</reference>
<protein>
    <recommendedName>
        <fullName evidence="4">Carrier domain-containing protein</fullName>
    </recommendedName>
</protein>
<proteinExistence type="predicted"/>
<keyword evidence="1" id="KW-0812">Transmembrane</keyword>
<dbReference type="OrthoDB" id="122243at2"/>
<evidence type="ECO:0000313" key="2">
    <source>
        <dbReference type="EMBL" id="SEG25241.1"/>
    </source>
</evidence>
<feature type="transmembrane region" description="Helical" evidence="1">
    <location>
        <begin position="15"/>
        <end position="36"/>
    </location>
</feature>
<name>A0A1H5YM75_9BACT</name>
<evidence type="ECO:0000256" key="1">
    <source>
        <dbReference type="SAM" id="Phobius"/>
    </source>
</evidence>
<sequence length="153" mass="17085">MATHNPFSLGIQEQAIPILAIILCIGLAYLLLRWVASRRHRALIREREGVDEASFARRMQEQGFDPVIARSTFRYLQEVQGIRFPVLPTDDLDVDLGLDSEDIKQTLSDLSSGLERRLNAALLHRPLVTVEDLVRLLQASPRAESSPGTEAVA</sequence>
<keyword evidence="1" id="KW-1133">Transmembrane helix</keyword>
<keyword evidence="1" id="KW-0472">Membrane</keyword>
<dbReference type="EMBL" id="FNVA01000003">
    <property type="protein sequence ID" value="SEG25241.1"/>
    <property type="molecule type" value="Genomic_DNA"/>
</dbReference>
<dbReference type="AlphaFoldDB" id="A0A1H5YM75"/>
<dbReference type="RefSeq" id="WP_103933243.1">
    <property type="nucleotide sequence ID" value="NZ_FNVA01000003.1"/>
</dbReference>